<feature type="transmembrane region" description="Helical" evidence="5">
    <location>
        <begin position="101"/>
        <end position="121"/>
    </location>
</feature>
<name>A0ABT9VI57_9BACI</name>
<keyword evidence="1" id="KW-1003">Cell membrane</keyword>
<evidence type="ECO:0000256" key="4">
    <source>
        <dbReference type="ARBA" id="ARBA00023136"/>
    </source>
</evidence>
<feature type="transmembrane region" description="Helical" evidence="5">
    <location>
        <begin position="12"/>
        <end position="31"/>
    </location>
</feature>
<feature type="transmembrane region" description="Helical" evidence="5">
    <location>
        <begin position="127"/>
        <end position="148"/>
    </location>
</feature>
<dbReference type="Pfam" id="PF02659">
    <property type="entry name" value="Mntp"/>
    <property type="match status" value="1"/>
</dbReference>
<evidence type="ECO:0000256" key="2">
    <source>
        <dbReference type="ARBA" id="ARBA00022692"/>
    </source>
</evidence>
<evidence type="ECO:0000256" key="5">
    <source>
        <dbReference type="SAM" id="Phobius"/>
    </source>
</evidence>
<gene>
    <name evidence="6" type="ORF">J2S77_002598</name>
</gene>
<evidence type="ECO:0000256" key="1">
    <source>
        <dbReference type="ARBA" id="ARBA00022475"/>
    </source>
</evidence>
<keyword evidence="3 5" id="KW-1133">Transmembrane helix</keyword>
<dbReference type="EMBL" id="JAUSTQ010000014">
    <property type="protein sequence ID" value="MDQ0160594.1"/>
    <property type="molecule type" value="Genomic_DNA"/>
</dbReference>
<dbReference type="InterPro" id="IPR003810">
    <property type="entry name" value="Mntp/YtaF"/>
</dbReference>
<reference evidence="6 7" key="1">
    <citation type="submission" date="2023-07" db="EMBL/GenBank/DDBJ databases">
        <title>Genomic Encyclopedia of Type Strains, Phase IV (KMG-IV): sequencing the most valuable type-strain genomes for metagenomic binning, comparative biology and taxonomic classification.</title>
        <authorList>
            <person name="Goeker M."/>
        </authorList>
    </citation>
    <scope>NUCLEOTIDE SEQUENCE [LARGE SCALE GENOMIC DNA]</scope>
    <source>
        <strain evidence="6 7">DSM 16460</strain>
    </source>
</reference>
<sequence length="181" mass="20172">MMFFYESVVPYVLIAFAIGMDAFSVSLTVGMTHRRLRWWLYFVVLVGAFHVMMPLAGIGFGEFLSEQFGQMAQVIGGWMLVVIGIQMVISTFWQHDLNKSLSVFGLMVLAFTVSLDSFSVGVSIGMIGAHVFVIAVMFGLVSMVLSWFGLMLARHSRKWFGVYSEAFGGLVLTVLGLQMVW</sequence>
<keyword evidence="7" id="KW-1185">Reference proteome</keyword>
<keyword evidence="2 5" id="KW-0812">Transmembrane</keyword>
<accession>A0ABT9VI57</accession>
<comment type="caution">
    <text evidence="6">The sequence shown here is derived from an EMBL/GenBank/DDBJ whole genome shotgun (WGS) entry which is preliminary data.</text>
</comment>
<feature type="transmembrane region" description="Helical" evidence="5">
    <location>
        <begin position="38"/>
        <end position="59"/>
    </location>
</feature>
<feature type="transmembrane region" description="Helical" evidence="5">
    <location>
        <begin position="71"/>
        <end position="89"/>
    </location>
</feature>
<feature type="transmembrane region" description="Helical" evidence="5">
    <location>
        <begin position="160"/>
        <end position="180"/>
    </location>
</feature>
<proteinExistence type="predicted"/>
<evidence type="ECO:0000256" key="3">
    <source>
        <dbReference type="ARBA" id="ARBA00022989"/>
    </source>
</evidence>
<dbReference type="PANTHER" id="PTHR35529:SF1">
    <property type="entry name" value="MANGANESE EFFLUX PUMP MNTP-RELATED"/>
    <property type="match status" value="1"/>
</dbReference>
<evidence type="ECO:0000313" key="6">
    <source>
        <dbReference type="EMBL" id="MDQ0160594.1"/>
    </source>
</evidence>
<dbReference type="PANTHER" id="PTHR35529">
    <property type="entry name" value="MANGANESE EFFLUX PUMP MNTP-RELATED"/>
    <property type="match status" value="1"/>
</dbReference>
<keyword evidence="4 5" id="KW-0472">Membrane</keyword>
<dbReference type="Proteomes" id="UP001224359">
    <property type="component" value="Unassembled WGS sequence"/>
</dbReference>
<organism evidence="6 7">
    <name type="scientific">Alkalibacillus salilacus</name>
    <dbReference type="NCBI Taxonomy" id="284582"/>
    <lineage>
        <taxon>Bacteria</taxon>
        <taxon>Bacillati</taxon>
        <taxon>Bacillota</taxon>
        <taxon>Bacilli</taxon>
        <taxon>Bacillales</taxon>
        <taxon>Bacillaceae</taxon>
        <taxon>Alkalibacillus</taxon>
    </lineage>
</organism>
<evidence type="ECO:0000313" key="7">
    <source>
        <dbReference type="Proteomes" id="UP001224359"/>
    </source>
</evidence>
<protein>
    <submittedName>
        <fullName evidence="6">Mn2+ efflux pump MntP</fullName>
    </submittedName>
</protein>